<feature type="domain" description="TYRAAT2-like C-terminal" evidence="1">
    <location>
        <begin position="49"/>
        <end position="81"/>
    </location>
</feature>
<dbReference type="InterPro" id="IPR059064">
    <property type="entry name" value="TYRAAT2_C"/>
</dbReference>
<dbReference type="PANTHER" id="PTHR43207:SF8">
    <property type="entry name" value="AROGENATE DEHYDROGENASE 1, CHLOROPLASTIC"/>
    <property type="match status" value="1"/>
</dbReference>
<dbReference type="GO" id="GO:0033730">
    <property type="term" value="F:arogenate dehydrogenase (NADP+) activity"/>
    <property type="evidence" value="ECO:0007669"/>
    <property type="project" value="InterPro"/>
</dbReference>
<dbReference type="EMBL" id="SDMP01000014">
    <property type="protein sequence ID" value="RYR12263.1"/>
    <property type="molecule type" value="Genomic_DNA"/>
</dbReference>
<reference evidence="2 3" key="1">
    <citation type="submission" date="2019-01" db="EMBL/GenBank/DDBJ databases">
        <title>Sequencing of cultivated peanut Arachis hypogaea provides insights into genome evolution and oil improvement.</title>
        <authorList>
            <person name="Chen X."/>
        </authorList>
    </citation>
    <scope>NUCLEOTIDE SEQUENCE [LARGE SCALE GENOMIC DNA]</scope>
    <source>
        <strain evidence="3">cv. Fuhuasheng</strain>
        <tissue evidence="2">Leaves</tissue>
    </source>
</reference>
<keyword evidence="3" id="KW-1185">Reference proteome</keyword>
<accession>A0A444ZDL8</accession>
<dbReference type="Pfam" id="PF26213">
    <property type="entry name" value="TYRAAT1_C"/>
    <property type="match status" value="1"/>
</dbReference>
<dbReference type="Proteomes" id="UP000289738">
    <property type="component" value="Chromosome B04"/>
</dbReference>
<evidence type="ECO:0000313" key="3">
    <source>
        <dbReference type="Proteomes" id="UP000289738"/>
    </source>
</evidence>
<evidence type="ECO:0000313" key="2">
    <source>
        <dbReference type="EMBL" id="RYR12263.1"/>
    </source>
</evidence>
<sequence>MTKLELGMKNQEYCDVIGFSTFLLVKDTRWLKCLVLNMICMQLDPRRCLEKLGLETTPISTKGYKTLLSLVEDTVGDSFDLSSFSADCIVSTKSSNLKMKNRSLLCQKGPILLEKSKNSDASSPLSKTQLERFYLAFESMKKQLSADCIVSTESSYLKMKDRSLLCQRGLYCQRNLRTMMRHYLFQNL</sequence>
<protein>
    <recommendedName>
        <fullName evidence="1">TYRAAT2-like C-terminal domain-containing protein</fullName>
    </recommendedName>
</protein>
<dbReference type="PANTHER" id="PTHR43207">
    <property type="entry name" value="AROGENATE DEHYDROGENASE-RELATED"/>
    <property type="match status" value="1"/>
</dbReference>
<comment type="caution">
    <text evidence="2">The sequence shown here is derived from an EMBL/GenBank/DDBJ whole genome shotgun (WGS) entry which is preliminary data.</text>
</comment>
<proteinExistence type="predicted"/>
<organism evidence="2 3">
    <name type="scientific">Arachis hypogaea</name>
    <name type="common">Peanut</name>
    <dbReference type="NCBI Taxonomy" id="3818"/>
    <lineage>
        <taxon>Eukaryota</taxon>
        <taxon>Viridiplantae</taxon>
        <taxon>Streptophyta</taxon>
        <taxon>Embryophyta</taxon>
        <taxon>Tracheophyta</taxon>
        <taxon>Spermatophyta</taxon>
        <taxon>Magnoliopsida</taxon>
        <taxon>eudicotyledons</taxon>
        <taxon>Gunneridae</taxon>
        <taxon>Pentapetalae</taxon>
        <taxon>rosids</taxon>
        <taxon>fabids</taxon>
        <taxon>Fabales</taxon>
        <taxon>Fabaceae</taxon>
        <taxon>Papilionoideae</taxon>
        <taxon>50 kb inversion clade</taxon>
        <taxon>dalbergioids sensu lato</taxon>
        <taxon>Dalbergieae</taxon>
        <taxon>Pterocarpus clade</taxon>
        <taxon>Arachis</taxon>
    </lineage>
</organism>
<gene>
    <name evidence="2" type="ORF">Ahy_B04g069793</name>
</gene>
<dbReference type="STRING" id="3818.A0A444ZDL8"/>
<dbReference type="AlphaFoldDB" id="A0A444ZDL8"/>
<dbReference type="GO" id="GO:0006571">
    <property type="term" value="P:tyrosine biosynthetic process"/>
    <property type="evidence" value="ECO:0007669"/>
    <property type="project" value="InterPro"/>
</dbReference>
<dbReference type="InterPro" id="IPR045011">
    <property type="entry name" value="TYRAAT1/2"/>
</dbReference>
<evidence type="ECO:0000259" key="1">
    <source>
        <dbReference type="Pfam" id="PF26213"/>
    </source>
</evidence>
<name>A0A444ZDL8_ARAHY</name>